<protein>
    <submittedName>
        <fullName evidence="9">Paraquat-inducible protein B</fullName>
    </submittedName>
</protein>
<dbReference type="AlphaFoldDB" id="A0A2R8B056"/>
<evidence type="ECO:0000256" key="7">
    <source>
        <dbReference type="SAM" id="Phobius"/>
    </source>
</evidence>
<keyword evidence="10" id="KW-1185">Reference proteome</keyword>
<dbReference type="Proteomes" id="UP000244904">
    <property type="component" value="Unassembled WGS sequence"/>
</dbReference>
<keyword evidence="2" id="KW-1003">Cell membrane</keyword>
<reference evidence="10" key="1">
    <citation type="submission" date="2018-03" db="EMBL/GenBank/DDBJ databases">
        <authorList>
            <person name="Rodrigo-Torres L."/>
            <person name="Arahal R. D."/>
            <person name="Lucena T."/>
        </authorList>
    </citation>
    <scope>NUCLEOTIDE SEQUENCE [LARGE SCALE GENOMIC DNA]</scope>
    <source>
        <strain evidence="10">CECT 8871</strain>
    </source>
</reference>
<dbReference type="InterPro" id="IPR003399">
    <property type="entry name" value="Mce/MlaD"/>
</dbReference>
<gene>
    <name evidence="9" type="primary">pqiB</name>
    <name evidence="9" type="ORF">PRI8871_03491</name>
</gene>
<keyword evidence="6 7" id="KW-0472">Membrane</keyword>
<dbReference type="InterPro" id="IPR051800">
    <property type="entry name" value="PqiA-PqiB_transport"/>
</dbReference>
<evidence type="ECO:0000256" key="5">
    <source>
        <dbReference type="ARBA" id="ARBA00022989"/>
    </source>
</evidence>
<dbReference type="Pfam" id="PF02470">
    <property type="entry name" value="MlaD"/>
    <property type="match status" value="3"/>
</dbReference>
<accession>A0A2R8B056</accession>
<keyword evidence="3" id="KW-0997">Cell inner membrane</keyword>
<evidence type="ECO:0000256" key="4">
    <source>
        <dbReference type="ARBA" id="ARBA00022692"/>
    </source>
</evidence>
<evidence type="ECO:0000313" key="10">
    <source>
        <dbReference type="Proteomes" id="UP000244904"/>
    </source>
</evidence>
<keyword evidence="4 7" id="KW-0812">Transmembrane</keyword>
<evidence type="ECO:0000256" key="3">
    <source>
        <dbReference type="ARBA" id="ARBA00022519"/>
    </source>
</evidence>
<dbReference type="PANTHER" id="PTHR30462">
    <property type="entry name" value="INTERMEMBRANE TRANSPORT PROTEIN PQIB-RELATED"/>
    <property type="match status" value="1"/>
</dbReference>
<dbReference type="EMBL" id="OMOJ01000012">
    <property type="protein sequence ID" value="SPF81666.1"/>
    <property type="molecule type" value="Genomic_DNA"/>
</dbReference>
<dbReference type="OrthoDB" id="9806984at2"/>
<dbReference type="RefSeq" id="WP_108887444.1">
    <property type="nucleotide sequence ID" value="NZ_OMOJ01000012.1"/>
</dbReference>
<proteinExistence type="predicted"/>
<organism evidence="9 10">
    <name type="scientific">Pseudoprimorskyibacter insulae</name>
    <dbReference type="NCBI Taxonomy" id="1695997"/>
    <lineage>
        <taxon>Bacteria</taxon>
        <taxon>Pseudomonadati</taxon>
        <taxon>Pseudomonadota</taxon>
        <taxon>Alphaproteobacteria</taxon>
        <taxon>Rhodobacterales</taxon>
        <taxon>Paracoccaceae</taxon>
        <taxon>Pseudoprimorskyibacter</taxon>
    </lineage>
</organism>
<comment type="subcellular location">
    <subcellularLocation>
        <location evidence="1">Cell inner membrane</location>
    </subcellularLocation>
</comment>
<keyword evidence="5 7" id="KW-1133">Transmembrane helix</keyword>
<evidence type="ECO:0000256" key="2">
    <source>
        <dbReference type="ARBA" id="ARBA00022475"/>
    </source>
</evidence>
<feature type="domain" description="Mce/MlaD" evidence="8">
    <location>
        <begin position="169"/>
        <end position="220"/>
    </location>
</feature>
<feature type="domain" description="Mce/MlaD" evidence="8">
    <location>
        <begin position="292"/>
        <end position="383"/>
    </location>
</feature>
<sequence length="779" mass="81745">MDESQLATPVSAPKRKRLSLVWLMPVLAVVVAVAVVAKNYAEKGPLISVSFQAASGIEKGQTVVRFRDLQVGIVEDMSFAPGLTAIEAHIRLDKKIADYVDESAEFWLVEPRVSARGVSGLNTVLSGVYIQGNWDATPGEKVQHFVARKTPPLVTHGDNGSVVVLRSRGDTQLSNGAPVMFNGIEVGRLGEPKLSDTGSTVTVEAFIEAPHDQRLTTNTRFWDISGISLNVGAGGLSVDVESLAALVEGGISFGTMVAGGDAVLPGHVFDIYDTEEHARENVFDGDSAENLRLSVLLDNHQGGLTVGGNVRFQGAKVGEVTDLNGYVDPETRKVKLLVEFAVSPSKLGLGDDSALHMDGLKSRVANGLRARLASEGLLGQTVVLELVDFDDVAPAELVTNVTDLPLVPSGESNLKDASQTVDGLIGRINSLPIEELMNSAIGTLDGITAFVASPEAREIPANANGLLVDTREVIASGATRKAIQDLQTAASDVQALVGRIESSTGLDTFLGALERSDSIMTNIDAFSGKLPAIADDMEQITAQLAALQLQELVSDASAAVAALSDVVTDPSLKTVGPDAAASMASLQQILADLEQSGLVAELSAAATNADGLLLDLRSATADVPTLVNDASAVVASIKDLPIETVVQSLDRLLNRGEAVLSAPGIEDIPVALRNTLVELETSLTALREGGVVDSLNATLKSAQSTMEAIETATVQVPDVVARLNRVAGALEQTIAGYGPESRLNRDAQNAINEVARAAEAFRSLARTIERNPNSLITGR</sequence>
<evidence type="ECO:0000256" key="1">
    <source>
        <dbReference type="ARBA" id="ARBA00004533"/>
    </source>
</evidence>
<dbReference type="PANTHER" id="PTHR30462:SF0">
    <property type="entry name" value="INTERMEMBRANE TRANSPORT PROTEIN YEBT"/>
    <property type="match status" value="1"/>
</dbReference>
<evidence type="ECO:0000313" key="9">
    <source>
        <dbReference type="EMBL" id="SPF81666.1"/>
    </source>
</evidence>
<evidence type="ECO:0000256" key="6">
    <source>
        <dbReference type="ARBA" id="ARBA00023136"/>
    </source>
</evidence>
<feature type="transmembrane region" description="Helical" evidence="7">
    <location>
        <begin position="20"/>
        <end position="41"/>
    </location>
</feature>
<name>A0A2R8B056_9RHOB</name>
<evidence type="ECO:0000259" key="8">
    <source>
        <dbReference type="Pfam" id="PF02470"/>
    </source>
</evidence>
<feature type="domain" description="Mce/MlaD" evidence="8">
    <location>
        <begin position="44"/>
        <end position="131"/>
    </location>
</feature>
<dbReference type="GO" id="GO:0005886">
    <property type="term" value="C:plasma membrane"/>
    <property type="evidence" value="ECO:0007669"/>
    <property type="project" value="UniProtKB-SubCell"/>
</dbReference>